<sequence length="565" mass="63437">MYLVQYLGKVLASDPLLSVHLFNKIHPIMIDIGSIETKQINNVTYYLPKTEDDISTLLQYACQQNLKVVVRGAAHSFPLIGQEEAAPNSLFIILAYLANVNFDATTGLVNVQAGCHLGYDPFDPTGVSTVENSLLYQIDPTALDGPNEGRRIGSTGWALPDLGGISHQTVGGFMATGSSGGSVLYSFESAVVSVRIMHHGPNGVETNTYTRPTPANPDDPFYALAFAHRGLLGIVTEVVFQCEPTFDITGTETVSTPTDCSIDLFGPGDAKRLSLANFFRGLPDPQQHKGEYSRIIWWPQPGMERMVVWQANRTDPANEPAVFPVPYKEVPYIFGSPTIATAGADMIFTALGQWQSWINTFTGDDKILRDFLIETGKKLQPKIMEEILNVFVTLPTPVQSFTDVWWEILPMDNQMSDQLFPVWFTELWIPLDKTEVVMTTLRDFYADASHPERAGTFCCEIYAGRKSDFWMSPAYNIDVIRIDVFWFANNTDGTPQDYYQQFWELLAPFDFRPHWGKFLPAPDGAQGVSYLRSLYPKWDDVLALRAQRDPYNLFLTTYWQQHLGL</sequence>
<evidence type="ECO:0000313" key="3">
    <source>
        <dbReference type="EMBL" id="SFC72262.1"/>
    </source>
</evidence>
<dbReference type="STRING" id="662367.SAMN05216167_102236"/>
<proteinExistence type="predicted"/>
<dbReference type="OrthoDB" id="9800184at2"/>
<reference evidence="3 4" key="1">
    <citation type="submission" date="2016-10" db="EMBL/GenBank/DDBJ databases">
        <authorList>
            <person name="de Groot N.N."/>
        </authorList>
    </citation>
    <scope>NUCLEOTIDE SEQUENCE [LARGE SCALE GENOMIC DNA]</scope>
    <source>
        <strain evidence="3 4">DSM 26130</strain>
    </source>
</reference>
<dbReference type="Pfam" id="PF01565">
    <property type="entry name" value="FAD_binding_4"/>
    <property type="match status" value="1"/>
</dbReference>
<dbReference type="InterPro" id="IPR016166">
    <property type="entry name" value="FAD-bd_PCMH"/>
</dbReference>
<evidence type="ECO:0000313" key="4">
    <source>
        <dbReference type="Proteomes" id="UP000198598"/>
    </source>
</evidence>
<dbReference type="PANTHER" id="PTHR43762:SF1">
    <property type="entry name" value="D-ARABINONO-1,4-LACTONE OXIDASE"/>
    <property type="match status" value="1"/>
</dbReference>
<evidence type="ECO:0000259" key="2">
    <source>
        <dbReference type="PROSITE" id="PS51387"/>
    </source>
</evidence>
<dbReference type="PANTHER" id="PTHR43762">
    <property type="entry name" value="L-GULONOLACTONE OXIDASE"/>
    <property type="match status" value="1"/>
</dbReference>
<dbReference type="InterPro" id="IPR036318">
    <property type="entry name" value="FAD-bd_PCMH-like_sf"/>
</dbReference>
<feature type="domain" description="FAD-binding PCMH-type" evidence="2">
    <location>
        <begin position="38"/>
        <end position="245"/>
    </location>
</feature>
<dbReference type="SUPFAM" id="SSF56176">
    <property type="entry name" value="FAD-binding/transporter-associated domain-like"/>
    <property type="match status" value="2"/>
</dbReference>
<dbReference type="GO" id="GO:0003885">
    <property type="term" value="F:D-arabinono-1,4-lactone oxidase activity"/>
    <property type="evidence" value="ECO:0007669"/>
    <property type="project" value="InterPro"/>
</dbReference>
<dbReference type="InterPro" id="IPR016171">
    <property type="entry name" value="Vanillyl_alc_oxidase_C-sub2"/>
</dbReference>
<dbReference type="InterPro" id="IPR010031">
    <property type="entry name" value="FAD_lactone_oxidase-like"/>
</dbReference>
<organism evidence="3 4">
    <name type="scientific">Spirosoma endophyticum</name>
    <dbReference type="NCBI Taxonomy" id="662367"/>
    <lineage>
        <taxon>Bacteria</taxon>
        <taxon>Pseudomonadati</taxon>
        <taxon>Bacteroidota</taxon>
        <taxon>Cytophagia</taxon>
        <taxon>Cytophagales</taxon>
        <taxon>Cytophagaceae</taxon>
        <taxon>Spirosoma</taxon>
    </lineage>
</organism>
<name>A0A1I1LIA6_9BACT</name>
<dbReference type="PROSITE" id="PS51387">
    <property type="entry name" value="FAD_PCMH"/>
    <property type="match status" value="1"/>
</dbReference>
<dbReference type="RefSeq" id="WP_093824074.1">
    <property type="nucleotide sequence ID" value="NZ_FOLQ01000002.1"/>
</dbReference>
<dbReference type="Gene3D" id="3.30.70.2520">
    <property type="match status" value="1"/>
</dbReference>
<dbReference type="InterPro" id="IPR016169">
    <property type="entry name" value="FAD-bd_PCMH_sub2"/>
</dbReference>
<keyword evidence="4" id="KW-1185">Reference proteome</keyword>
<keyword evidence="1" id="KW-0560">Oxidoreductase</keyword>
<protein>
    <submittedName>
        <fullName evidence="3">FAD binding domain-containing protein</fullName>
    </submittedName>
</protein>
<dbReference type="EMBL" id="FOLQ01000002">
    <property type="protein sequence ID" value="SFC72262.1"/>
    <property type="molecule type" value="Genomic_DNA"/>
</dbReference>
<dbReference type="Gene3D" id="3.30.465.10">
    <property type="match status" value="2"/>
</dbReference>
<accession>A0A1I1LIA6</accession>
<dbReference type="Pfam" id="PF04030">
    <property type="entry name" value="ALO"/>
    <property type="match status" value="1"/>
</dbReference>
<dbReference type="AlphaFoldDB" id="A0A1I1LIA6"/>
<dbReference type="GO" id="GO:0016020">
    <property type="term" value="C:membrane"/>
    <property type="evidence" value="ECO:0007669"/>
    <property type="project" value="InterPro"/>
</dbReference>
<dbReference type="InterPro" id="IPR007173">
    <property type="entry name" value="ALO_C"/>
</dbReference>
<evidence type="ECO:0000256" key="1">
    <source>
        <dbReference type="ARBA" id="ARBA00023002"/>
    </source>
</evidence>
<dbReference type="Proteomes" id="UP000198598">
    <property type="component" value="Unassembled WGS sequence"/>
</dbReference>
<gene>
    <name evidence="3" type="ORF">SAMN05216167_102236</name>
</gene>
<dbReference type="GO" id="GO:0071949">
    <property type="term" value="F:FAD binding"/>
    <property type="evidence" value="ECO:0007669"/>
    <property type="project" value="InterPro"/>
</dbReference>
<dbReference type="InterPro" id="IPR006094">
    <property type="entry name" value="Oxid_FAD_bind_N"/>
</dbReference>
<dbReference type="Gene3D" id="1.10.45.10">
    <property type="entry name" value="Vanillyl-alcohol Oxidase, Chain A, domain 4"/>
    <property type="match status" value="1"/>
</dbReference>